<keyword evidence="1" id="KW-1133">Transmembrane helix</keyword>
<sequence>MGYRKVYRTVDEQTTKKMVKMLQRHGITAYGKSEGAGEILQITTGIPYQGRVVYVKEEQAEEAKKRIADWEKKGEFPEPLRTQSHTPKARIAALIWVIIIVMGILFNIGFSMFR</sequence>
<dbReference type="Proteomes" id="UP000095706">
    <property type="component" value="Unassembled WGS sequence"/>
</dbReference>
<keyword evidence="1" id="KW-0812">Transmembrane</keyword>
<dbReference type="AlphaFoldDB" id="A0A174FUD3"/>
<evidence type="ECO:0000256" key="1">
    <source>
        <dbReference type="SAM" id="Phobius"/>
    </source>
</evidence>
<proteinExistence type="predicted"/>
<dbReference type="RefSeq" id="WP_055228048.1">
    <property type="nucleotide sequence ID" value="NZ_CAXSRP010000007.1"/>
</dbReference>
<evidence type="ECO:0000313" key="3">
    <source>
        <dbReference type="Proteomes" id="UP000095706"/>
    </source>
</evidence>
<feature type="transmembrane region" description="Helical" evidence="1">
    <location>
        <begin position="91"/>
        <end position="113"/>
    </location>
</feature>
<organism evidence="2 3">
    <name type="scientific">Fusicatenibacter saccharivorans</name>
    <dbReference type="NCBI Taxonomy" id="1150298"/>
    <lineage>
        <taxon>Bacteria</taxon>
        <taxon>Bacillati</taxon>
        <taxon>Bacillota</taxon>
        <taxon>Clostridia</taxon>
        <taxon>Lachnospirales</taxon>
        <taxon>Lachnospiraceae</taxon>
        <taxon>Fusicatenibacter</taxon>
    </lineage>
</organism>
<dbReference type="EMBL" id="CYYV01000010">
    <property type="protein sequence ID" value="CUO52416.1"/>
    <property type="molecule type" value="Genomic_DNA"/>
</dbReference>
<protein>
    <submittedName>
        <fullName evidence="2">Uncharacterized protein</fullName>
    </submittedName>
</protein>
<gene>
    <name evidence="2" type="ORF">ERS852406_02169</name>
</gene>
<evidence type="ECO:0000313" key="2">
    <source>
        <dbReference type="EMBL" id="CUO52416.1"/>
    </source>
</evidence>
<accession>A0A174FUD3</accession>
<name>A0A174FUD3_9FIRM</name>
<reference evidence="2 3" key="1">
    <citation type="submission" date="2015-09" db="EMBL/GenBank/DDBJ databases">
        <authorList>
            <consortium name="Pathogen Informatics"/>
        </authorList>
    </citation>
    <scope>NUCLEOTIDE SEQUENCE [LARGE SCALE GENOMIC DNA]</scope>
    <source>
        <strain evidence="2 3">2789STDY5608849</strain>
    </source>
</reference>
<keyword evidence="1" id="KW-0472">Membrane</keyword>